<dbReference type="AlphaFoldDB" id="A0A0F9UJD8"/>
<accession>A0A0F9UJD8</accession>
<proteinExistence type="predicted"/>
<name>A0A0F9UJD8_9ZZZZ</name>
<reference evidence="2" key="1">
    <citation type="journal article" date="2015" name="Nature">
        <title>Complex archaea that bridge the gap between prokaryotes and eukaryotes.</title>
        <authorList>
            <person name="Spang A."/>
            <person name="Saw J.H."/>
            <person name="Jorgensen S.L."/>
            <person name="Zaremba-Niedzwiedzka K."/>
            <person name="Martijn J."/>
            <person name="Lind A.E."/>
            <person name="van Eijk R."/>
            <person name="Schleper C."/>
            <person name="Guy L."/>
            <person name="Ettema T.J."/>
        </authorList>
    </citation>
    <scope>NUCLEOTIDE SEQUENCE</scope>
</reference>
<keyword evidence="1" id="KW-0472">Membrane</keyword>
<evidence type="ECO:0000313" key="2">
    <source>
        <dbReference type="EMBL" id="KKN61321.1"/>
    </source>
</evidence>
<gene>
    <name evidence="2" type="ORF">LCGC14_0523120</name>
</gene>
<keyword evidence="1" id="KW-1133">Transmembrane helix</keyword>
<evidence type="ECO:0000256" key="1">
    <source>
        <dbReference type="SAM" id="Phobius"/>
    </source>
</evidence>
<dbReference type="EMBL" id="LAZR01000662">
    <property type="protein sequence ID" value="KKN61321.1"/>
    <property type="molecule type" value="Genomic_DNA"/>
</dbReference>
<keyword evidence="1" id="KW-0812">Transmembrane</keyword>
<feature type="transmembrane region" description="Helical" evidence="1">
    <location>
        <begin position="61"/>
        <end position="88"/>
    </location>
</feature>
<comment type="caution">
    <text evidence="2">The sequence shown here is derived from an EMBL/GenBank/DDBJ whole genome shotgun (WGS) entry which is preliminary data.</text>
</comment>
<protein>
    <submittedName>
        <fullName evidence="2">Uncharacterized protein</fullName>
    </submittedName>
</protein>
<sequence>MILCLAIVALLWIQRKTAVVVAHKFGKKLEDSEVWRELVLPVGPIVTGALLMLVPLVPVPAVFAGGVLVKMVFGGALGLISGLVYRLIKKNILNKMGKINGEAPNTEK</sequence>
<organism evidence="2">
    <name type="scientific">marine sediment metagenome</name>
    <dbReference type="NCBI Taxonomy" id="412755"/>
    <lineage>
        <taxon>unclassified sequences</taxon>
        <taxon>metagenomes</taxon>
        <taxon>ecological metagenomes</taxon>
    </lineage>
</organism>